<dbReference type="InterPro" id="IPR035396">
    <property type="entry name" value="Bac_rhamnosid6H"/>
</dbReference>
<dbReference type="eggNOG" id="COG3408">
    <property type="taxonomic scope" value="Bacteria"/>
</dbReference>
<dbReference type="GO" id="GO:0005975">
    <property type="term" value="P:carbohydrate metabolic process"/>
    <property type="evidence" value="ECO:0007669"/>
    <property type="project" value="InterPro"/>
</dbReference>
<dbReference type="SUPFAM" id="SSF48208">
    <property type="entry name" value="Six-hairpin glycosidases"/>
    <property type="match status" value="1"/>
</dbReference>
<evidence type="ECO:0000259" key="1">
    <source>
        <dbReference type="Pfam" id="PF17389"/>
    </source>
</evidence>
<evidence type="ECO:0000313" key="3">
    <source>
        <dbReference type="EMBL" id="AEE96390.1"/>
    </source>
</evidence>
<accession>F3ZW10</accession>
<dbReference type="InterPro" id="IPR012341">
    <property type="entry name" value="6hp_glycosidase-like_sf"/>
</dbReference>
<organism evidence="3 4">
    <name type="scientific">Mahella australiensis (strain DSM 15567 / CIP 107919 / 50-1 BON)</name>
    <dbReference type="NCBI Taxonomy" id="697281"/>
    <lineage>
        <taxon>Bacteria</taxon>
        <taxon>Bacillati</taxon>
        <taxon>Bacillota</taxon>
        <taxon>Clostridia</taxon>
        <taxon>Thermoanaerobacterales</taxon>
        <taxon>Thermoanaerobacterales Family IV. Incertae Sedis</taxon>
        <taxon>Mahella</taxon>
    </lineage>
</organism>
<dbReference type="Pfam" id="PF17390">
    <property type="entry name" value="Bac_rhamnosid_C"/>
    <property type="match status" value="1"/>
</dbReference>
<dbReference type="Proteomes" id="UP000008457">
    <property type="component" value="Chromosome"/>
</dbReference>
<keyword evidence="4" id="KW-1185">Reference proteome</keyword>
<feature type="domain" description="Alpha-L-rhamnosidase C-terminal" evidence="2">
    <location>
        <begin position="696"/>
        <end position="766"/>
    </location>
</feature>
<feature type="domain" description="Alpha-L-rhamnosidase six-hairpin glycosidase" evidence="1">
    <location>
        <begin position="363"/>
        <end position="692"/>
    </location>
</feature>
<dbReference type="HOGENOM" id="CLU_009782_0_0_9"/>
<evidence type="ECO:0000313" key="4">
    <source>
        <dbReference type="Proteomes" id="UP000008457"/>
    </source>
</evidence>
<dbReference type="InterPro" id="IPR035398">
    <property type="entry name" value="Bac_rhamnosid_C"/>
</dbReference>
<dbReference type="SUPFAM" id="SSF49785">
    <property type="entry name" value="Galactose-binding domain-like"/>
    <property type="match status" value="1"/>
</dbReference>
<dbReference type="InterPro" id="IPR008928">
    <property type="entry name" value="6-hairpin_glycosidase_sf"/>
</dbReference>
<dbReference type="Pfam" id="PF17389">
    <property type="entry name" value="Bac_rhamnosid6H"/>
    <property type="match status" value="1"/>
</dbReference>
<name>F3ZW10_MAHA5</name>
<dbReference type="PANTHER" id="PTHR34987">
    <property type="entry name" value="C, PUTATIVE (AFU_ORTHOLOGUE AFUA_3G02880)-RELATED"/>
    <property type="match status" value="1"/>
</dbReference>
<gene>
    <name evidence="3" type="ordered locus">Mahau_1194</name>
</gene>
<evidence type="ECO:0000259" key="2">
    <source>
        <dbReference type="Pfam" id="PF17390"/>
    </source>
</evidence>
<dbReference type="EMBL" id="CP002360">
    <property type="protein sequence ID" value="AEE96390.1"/>
    <property type="molecule type" value="Genomic_DNA"/>
</dbReference>
<dbReference type="STRING" id="697281.Mahau_1194"/>
<protein>
    <submittedName>
        <fullName evidence="3">Alpha-L-rhamnosidase</fullName>
    </submittedName>
</protein>
<reference evidence="3 4" key="2">
    <citation type="journal article" date="2011" name="Stand. Genomic Sci.">
        <title>Complete genome sequence of Mahella australiensis type strain (50-1 BON).</title>
        <authorList>
            <person name="Sikorski J."/>
            <person name="Teshima H."/>
            <person name="Nolan M."/>
            <person name="Lucas S."/>
            <person name="Hammon N."/>
            <person name="Deshpande S."/>
            <person name="Cheng J.F."/>
            <person name="Pitluck S."/>
            <person name="Liolios K."/>
            <person name="Pagani I."/>
            <person name="Ivanova N."/>
            <person name="Huntemann M."/>
            <person name="Mavromatis K."/>
            <person name="Ovchinikova G."/>
            <person name="Pati A."/>
            <person name="Tapia R."/>
            <person name="Han C."/>
            <person name="Goodwin L."/>
            <person name="Chen A."/>
            <person name="Palaniappan K."/>
            <person name="Land M."/>
            <person name="Hauser L."/>
            <person name="Ngatchou-Djao O.D."/>
            <person name="Rohde M."/>
            <person name="Pukall R."/>
            <person name="Spring S."/>
            <person name="Abt B."/>
            <person name="Goker M."/>
            <person name="Detter J.C."/>
            <person name="Woyke T."/>
            <person name="Bristow J."/>
            <person name="Markowitz V."/>
            <person name="Hugenholtz P."/>
            <person name="Eisen J.A."/>
            <person name="Kyrpides N.C."/>
            <person name="Klenk H.P."/>
            <person name="Lapidus A."/>
        </authorList>
    </citation>
    <scope>NUCLEOTIDE SEQUENCE [LARGE SCALE GENOMIC DNA]</scope>
    <source>
        <strain evidence="4">DSM 15567 / CIP 107919 / 50-1 BON</strain>
    </source>
</reference>
<dbReference type="Gene3D" id="1.50.10.10">
    <property type="match status" value="1"/>
</dbReference>
<dbReference type="RefSeq" id="WP_013780820.1">
    <property type="nucleotide sequence ID" value="NC_015520.1"/>
</dbReference>
<dbReference type="Gene3D" id="2.60.420.10">
    <property type="entry name" value="Maltose phosphorylase, domain 3"/>
    <property type="match status" value="1"/>
</dbReference>
<proteinExistence type="predicted"/>
<sequence length="772" mass="88331">MPFEGEAKWIWSKDGFFTNVNTKTPYKTAYFRRSFDVPAHGLHLTVHVSADSRYILYLNGRLVARGPAKGDIAHQFYDTVVLDGWLQTGQNVLSAVVVSFADAWPTYGGFGGPNSVMSVTSAFILDGCLANGDGRIIEELYTDEKWKVMDDIAYGHHPDGTITGMSEDLDGCVYPWGWQAVDFDDRAWQRPFVLSHGVRPDTVTDNPLPYRLIPRMIPMMEESKEWFSAIYQRQRIDFDDRAFLTGFDPMVIPANTTVSFVLDAGSLATGFPIVELEKGAGATVRLTYSEAWYENERKSPYHIPDKGYIEGVHDTLHCSGDTISYEPMLWRTFRYVKVDIATTDKSLVLKNICYRFIAYPFEELAYFESSDPRHKKIWDMSLRTIRLCSHETFEDCPYYEQMQYASDSQVVSLIAGYVSGDWRLSKQAILHFNWSRNYEGITMSRYPSRVPQIIPSWSLLWVIMVSDYWMHTGDEDTVVQCLDGVASVLHWFESYLNREYLLEKLPYWEVVDWVKEWDSPNGCPPGAQGGVTAVISLQYAAALLSAIRMMEAFGRPQDAQQFTDTYNTIIESVQRTCWSEQYGLFRDRPGYDEFSELGNAWAILAGAASDTQVEQMANKLGRDKRMAKATLYGRFYVFRALSKAGAYDVAGRLLDIWYEMMQSDLTTWPEEPYLARSFCHAWSTAPIYEFLAEILGVKPLKPGFKEVLVSPHVLDLDYARGEVPTPYGVVHVEWERQDDILQCFIRLPKGVNGRFVPPGNMESHVKWEEYIK</sequence>
<dbReference type="Gene3D" id="2.60.120.260">
    <property type="entry name" value="Galactose-binding domain-like"/>
    <property type="match status" value="2"/>
</dbReference>
<dbReference type="OrthoDB" id="9815108at2"/>
<dbReference type="InterPro" id="IPR008979">
    <property type="entry name" value="Galactose-bd-like_sf"/>
</dbReference>
<dbReference type="KEGG" id="mas:Mahau_1194"/>
<reference evidence="4" key="1">
    <citation type="submission" date="2010-11" db="EMBL/GenBank/DDBJ databases">
        <title>The complete genome of Mahella australiensis DSM 15567.</title>
        <authorList>
            <consortium name="US DOE Joint Genome Institute (JGI-PGF)"/>
            <person name="Lucas S."/>
            <person name="Copeland A."/>
            <person name="Lapidus A."/>
            <person name="Bruce D."/>
            <person name="Goodwin L."/>
            <person name="Pitluck S."/>
            <person name="Kyrpides N."/>
            <person name="Mavromatis K."/>
            <person name="Pagani I."/>
            <person name="Ivanova N."/>
            <person name="Teshima H."/>
            <person name="Brettin T."/>
            <person name="Detter J.C."/>
            <person name="Han C."/>
            <person name="Tapia R."/>
            <person name="Land M."/>
            <person name="Hauser L."/>
            <person name="Markowitz V."/>
            <person name="Cheng J.-F."/>
            <person name="Hugenholtz P."/>
            <person name="Woyke T."/>
            <person name="Wu D."/>
            <person name="Spring S."/>
            <person name="Pukall R."/>
            <person name="Steenblock K."/>
            <person name="Schneider S."/>
            <person name="Klenk H.-P."/>
            <person name="Eisen J.A."/>
        </authorList>
    </citation>
    <scope>NUCLEOTIDE SEQUENCE [LARGE SCALE GENOMIC DNA]</scope>
    <source>
        <strain evidence="4">DSM 15567 / CIP 107919 / 50-1 BON</strain>
    </source>
</reference>
<dbReference type="AlphaFoldDB" id="F3ZW10"/>
<dbReference type="PANTHER" id="PTHR34987:SF2">
    <property type="entry name" value="B, PUTATIVE (AFU_ORTHOLOGUE AFUA_7G05040)-RELATED"/>
    <property type="match status" value="1"/>
</dbReference>